<protein>
    <submittedName>
        <fullName evidence="2">Uncharacterized protein</fullName>
    </submittedName>
</protein>
<evidence type="ECO:0000256" key="1">
    <source>
        <dbReference type="SAM" id="MobiDB-lite"/>
    </source>
</evidence>
<feature type="region of interest" description="Disordered" evidence="1">
    <location>
        <begin position="76"/>
        <end position="129"/>
    </location>
</feature>
<dbReference type="EMBL" id="JAZDUA010000301">
    <property type="protein sequence ID" value="KAK7861757.1"/>
    <property type="molecule type" value="Genomic_DNA"/>
</dbReference>
<organism evidence="2 3">
    <name type="scientific">Gryllus longicercus</name>
    <dbReference type="NCBI Taxonomy" id="2509291"/>
    <lineage>
        <taxon>Eukaryota</taxon>
        <taxon>Metazoa</taxon>
        <taxon>Ecdysozoa</taxon>
        <taxon>Arthropoda</taxon>
        <taxon>Hexapoda</taxon>
        <taxon>Insecta</taxon>
        <taxon>Pterygota</taxon>
        <taxon>Neoptera</taxon>
        <taxon>Polyneoptera</taxon>
        <taxon>Orthoptera</taxon>
        <taxon>Ensifera</taxon>
        <taxon>Gryllidea</taxon>
        <taxon>Grylloidea</taxon>
        <taxon>Gryllidae</taxon>
        <taxon>Gryllinae</taxon>
        <taxon>Gryllus</taxon>
    </lineage>
</organism>
<feature type="compositionally biased region" description="Basic residues" evidence="1">
    <location>
        <begin position="82"/>
        <end position="113"/>
    </location>
</feature>
<evidence type="ECO:0000313" key="3">
    <source>
        <dbReference type="Proteomes" id="UP001378592"/>
    </source>
</evidence>
<keyword evidence="3" id="KW-1185">Reference proteome</keyword>
<evidence type="ECO:0000313" key="2">
    <source>
        <dbReference type="EMBL" id="KAK7861757.1"/>
    </source>
</evidence>
<dbReference type="AlphaFoldDB" id="A0AAN9VFP0"/>
<proteinExistence type="predicted"/>
<reference evidence="2 3" key="1">
    <citation type="submission" date="2024-03" db="EMBL/GenBank/DDBJ databases">
        <title>The genome assembly and annotation of the cricket Gryllus longicercus Weissman &amp; Gray.</title>
        <authorList>
            <person name="Szrajer S."/>
            <person name="Gray D."/>
            <person name="Ylla G."/>
        </authorList>
    </citation>
    <scope>NUCLEOTIDE SEQUENCE [LARGE SCALE GENOMIC DNA]</scope>
    <source>
        <strain evidence="2">DAG 2021-001</strain>
        <tissue evidence="2">Whole body minus gut</tissue>
    </source>
</reference>
<feature type="compositionally biased region" description="Basic and acidic residues" evidence="1">
    <location>
        <begin position="114"/>
        <end position="129"/>
    </location>
</feature>
<feature type="compositionally biased region" description="Basic and acidic residues" evidence="1">
    <location>
        <begin position="1"/>
        <end position="24"/>
    </location>
</feature>
<accession>A0AAN9VFP0</accession>
<dbReference type="Proteomes" id="UP001378592">
    <property type="component" value="Unassembled WGS sequence"/>
</dbReference>
<gene>
    <name evidence="2" type="ORF">R5R35_002491</name>
</gene>
<name>A0AAN9VFP0_9ORTH</name>
<feature type="region of interest" description="Disordered" evidence="1">
    <location>
        <begin position="1"/>
        <end position="60"/>
    </location>
</feature>
<comment type="caution">
    <text evidence="2">The sequence shown here is derived from an EMBL/GenBank/DDBJ whole genome shotgun (WGS) entry which is preliminary data.</text>
</comment>
<sequence>MERVAAEGDARGRRSREPHCDVGGRRWAVTGARTATGDWTETRERRSAREREREREEGERERCFLKRYFARVFMSRFGKERDRKKRGGSQIVVRRKKDRKKEKNRKKKERKKSHNGDREMKGPAERHRK</sequence>
<feature type="compositionally biased region" description="Basic and acidic residues" evidence="1">
    <location>
        <begin position="40"/>
        <end position="60"/>
    </location>
</feature>